<sequence>TSMSKRSGLTSSQLKEITKVSEAQREINKIPFKDQRRIADLSNEHQDVQVLLRGLLELREFDDIKTTLTLREFLNLSMNIPSGH</sequence>
<name>A0A9N9JSQ5_9GLOM</name>
<keyword evidence="2" id="KW-1185">Reference proteome</keyword>
<organism evidence="1 2">
    <name type="scientific">Acaulospora morrowiae</name>
    <dbReference type="NCBI Taxonomy" id="94023"/>
    <lineage>
        <taxon>Eukaryota</taxon>
        <taxon>Fungi</taxon>
        <taxon>Fungi incertae sedis</taxon>
        <taxon>Mucoromycota</taxon>
        <taxon>Glomeromycotina</taxon>
        <taxon>Glomeromycetes</taxon>
        <taxon>Diversisporales</taxon>
        <taxon>Acaulosporaceae</taxon>
        <taxon>Acaulospora</taxon>
    </lineage>
</organism>
<dbReference type="Proteomes" id="UP000789342">
    <property type="component" value="Unassembled WGS sequence"/>
</dbReference>
<reference evidence="1" key="1">
    <citation type="submission" date="2021-06" db="EMBL/GenBank/DDBJ databases">
        <authorList>
            <person name="Kallberg Y."/>
            <person name="Tangrot J."/>
            <person name="Rosling A."/>
        </authorList>
    </citation>
    <scope>NUCLEOTIDE SEQUENCE</scope>
    <source>
        <strain evidence="1">CL551</strain>
    </source>
</reference>
<evidence type="ECO:0000313" key="1">
    <source>
        <dbReference type="EMBL" id="CAG8793785.1"/>
    </source>
</evidence>
<dbReference type="AlphaFoldDB" id="A0A9N9JSQ5"/>
<dbReference type="EMBL" id="CAJVPV010064286">
    <property type="protein sequence ID" value="CAG8793785.1"/>
    <property type="molecule type" value="Genomic_DNA"/>
</dbReference>
<gene>
    <name evidence="1" type="ORF">AMORRO_LOCUS18377</name>
</gene>
<comment type="caution">
    <text evidence="1">The sequence shown here is derived from an EMBL/GenBank/DDBJ whole genome shotgun (WGS) entry which is preliminary data.</text>
</comment>
<proteinExistence type="predicted"/>
<feature type="non-terminal residue" evidence="1">
    <location>
        <position position="1"/>
    </location>
</feature>
<feature type="non-terminal residue" evidence="1">
    <location>
        <position position="84"/>
    </location>
</feature>
<protein>
    <submittedName>
        <fullName evidence="1">13929_t:CDS:1</fullName>
    </submittedName>
</protein>
<evidence type="ECO:0000313" key="2">
    <source>
        <dbReference type="Proteomes" id="UP000789342"/>
    </source>
</evidence>
<accession>A0A9N9JSQ5</accession>